<proteinExistence type="predicted"/>
<comment type="caution">
    <text evidence="1">The sequence shown here is derived from an EMBL/GenBank/DDBJ whole genome shotgun (WGS) entry which is preliminary data.</text>
</comment>
<gene>
    <name evidence="1" type="ORF">GCM10023235_05600</name>
</gene>
<evidence type="ECO:0000313" key="2">
    <source>
        <dbReference type="Proteomes" id="UP001501752"/>
    </source>
</evidence>
<keyword evidence="2" id="KW-1185">Reference proteome</keyword>
<dbReference type="EMBL" id="BAABIS010000001">
    <property type="protein sequence ID" value="GAA4833969.1"/>
    <property type="molecule type" value="Genomic_DNA"/>
</dbReference>
<reference evidence="2" key="1">
    <citation type="journal article" date="2019" name="Int. J. Syst. Evol. Microbiol.">
        <title>The Global Catalogue of Microorganisms (GCM) 10K type strain sequencing project: providing services to taxonomists for standard genome sequencing and annotation.</title>
        <authorList>
            <consortium name="The Broad Institute Genomics Platform"/>
            <consortium name="The Broad Institute Genome Sequencing Center for Infectious Disease"/>
            <person name="Wu L."/>
            <person name="Ma J."/>
        </authorList>
    </citation>
    <scope>NUCLEOTIDE SEQUENCE [LARGE SCALE GENOMIC DNA]</scope>
    <source>
        <strain evidence="2">JCM 13006</strain>
    </source>
</reference>
<evidence type="ECO:0000313" key="1">
    <source>
        <dbReference type="EMBL" id="GAA4833969.1"/>
    </source>
</evidence>
<dbReference type="Proteomes" id="UP001501752">
    <property type="component" value="Unassembled WGS sequence"/>
</dbReference>
<accession>A0ABP9D7Y1</accession>
<protein>
    <submittedName>
        <fullName evidence="1">Uncharacterized protein</fullName>
    </submittedName>
</protein>
<name>A0ABP9D7Y1_9ACTN</name>
<sequence>MRGHTIDHRIGVSLGNPYGPPINPGVDLAGLAVLPDGSGLPPATGGRTVHRSGVNR</sequence>
<organism evidence="1 2">
    <name type="scientific">Kitasatospora terrestris</name>
    <dbReference type="NCBI Taxonomy" id="258051"/>
    <lineage>
        <taxon>Bacteria</taxon>
        <taxon>Bacillati</taxon>
        <taxon>Actinomycetota</taxon>
        <taxon>Actinomycetes</taxon>
        <taxon>Kitasatosporales</taxon>
        <taxon>Streptomycetaceae</taxon>
        <taxon>Kitasatospora</taxon>
    </lineage>
</organism>